<protein>
    <recommendedName>
        <fullName evidence="4">BZIP domain-containing protein</fullName>
    </recommendedName>
</protein>
<organism evidence="2 3">
    <name type="scientific">Tritrichomonas musculus</name>
    <dbReference type="NCBI Taxonomy" id="1915356"/>
    <lineage>
        <taxon>Eukaryota</taxon>
        <taxon>Metamonada</taxon>
        <taxon>Parabasalia</taxon>
        <taxon>Tritrichomonadida</taxon>
        <taxon>Tritrichomonadidae</taxon>
        <taxon>Tritrichomonas</taxon>
    </lineage>
</organism>
<keyword evidence="1" id="KW-1133">Transmembrane helix</keyword>
<dbReference type="EMBL" id="JAPFFF010000020">
    <property type="protein sequence ID" value="KAK8857455.1"/>
    <property type="molecule type" value="Genomic_DNA"/>
</dbReference>
<gene>
    <name evidence="2" type="ORF">M9Y10_015860</name>
</gene>
<comment type="caution">
    <text evidence="2">The sequence shown here is derived from an EMBL/GenBank/DDBJ whole genome shotgun (WGS) entry which is preliminary data.</text>
</comment>
<feature type="transmembrane region" description="Helical" evidence="1">
    <location>
        <begin position="110"/>
        <end position="139"/>
    </location>
</feature>
<dbReference type="Proteomes" id="UP001470230">
    <property type="component" value="Unassembled WGS sequence"/>
</dbReference>
<proteinExistence type="predicted"/>
<keyword evidence="1" id="KW-0812">Transmembrane</keyword>
<evidence type="ECO:0000313" key="2">
    <source>
        <dbReference type="EMBL" id="KAK8857455.1"/>
    </source>
</evidence>
<keyword evidence="1" id="KW-0472">Membrane</keyword>
<name>A0ABR2I6E2_9EUKA</name>
<evidence type="ECO:0000256" key="1">
    <source>
        <dbReference type="SAM" id="Phobius"/>
    </source>
</evidence>
<reference evidence="2 3" key="1">
    <citation type="submission" date="2024-04" db="EMBL/GenBank/DDBJ databases">
        <title>Tritrichomonas musculus Genome.</title>
        <authorList>
            <person name="Alves-Ferreira E."/>
            <person name="Grigg M."/>
            <person name="Lorenzi H."/>
            <person name="Galac M."/>
        </authorList>
    </citation>
    <scope>NUCLEOTIDE SEQUENCE [LARGE SCALE GENOMIC DNA]</scope>
    <source>
        <strain evidence="2 3">EAF2021</strain>
    </source>
</reference>
<evidence type="ECO:0000313" key="3">
    <source>
        <dbReference type="Proteomes" id="UP001470230"/>
    </source>
</evidence>
<evidence type="ECO:0008006" key="4">
    <source>
        <dbReference type="Google" id="ProtNLM"/>
    </source>
</evidence>
<accession>A0ABR2I6E2</accession>
<sequence length="140" mass="16802">MERKKAKTTHNESIKLRHKIFLLEKENRKLRLRLFWLTQKYNKLAKSSSYNDEQKTKSNSFEQVIAKTSQNLDVINIIQNDQTKLTILKDLFTNLFVSNNKRRYSKEFKLLSYTLYSSSSNTYNIIRFLFVLIITWILIN</sequence>
<keyword evidence="3" id="KW-1185">Reference proteome</keyword>